<gene>
    <name evidence="1" type="ORF">ACFQDI_12765</name>
</gene>
<protein>
    <submittedName>
        <fullName evidence="1">Class I SAM-dependent methyltransferase</fullName>
        <ecNumber evidence="1">2.1.1.222</ecNumber>
        <ecNumber evidence="1">2.1.1.64</ecNumber>
    </submittedName>
</protein>
<accession>A0ABW0KT75</accession>
<dbReference type="Proteomes" id="UP001596052">
    <property type="component" value="Unassembled WGS sequence"/>
</dbReference>
<organism evidence="1 2">
    <name type="scientific">Prosthecobacter fluviatilis</name>
    <dbReference type="NCBI Taxonomy" id="445931"/>
    <lineage>
        <taxon>Bacteria</taxon>
        <taxon>Pseudomonadati</taxon>
        <taxon>Verrucomicrobiota</taxon>
        <taxon>Verrucomicrobiia</taxon>
        <taxon>Verrucomicrobiales</taxon>
        <taxon>Verrucomicrobiaceae</taxon>
        <taxon>Prosthecobacter</taxon>
    </lineage>
</organism>
<evidence type="ECO:0000313" key="2">
    <source>
        <dbReference type="Proteomes" id="UP001596052"/>
    </source>
</evidence>
<dbReference type="Gene3D" id="3.40.50.150">
    <property type="entry name" value="Vaccinia Virus protein VP39"/>
    <property type="match status" value="1"/>
</dbReference>
<dbReference type="GO" id="GO:0032259">
    <property type="term" value="P:methylation"/>
    <property type="evidence" value="ECO:0007669"/>
    <property type="project" value="UniProtKB-KW"/>
</dbReference>
<dbReference type="EMBL" id="JBHSMQ010000004">
    <property type="protein sequence ID" value="MFC5455731.1"/>
    <property type="molecule type" value="Genomic_DNA"/>
</dbReference>
<dbReference type="EC" id="2.1.1.222" evidence="1"/>
<evidence type="ECO:0000313" key="1">
    <source>
        <dbReference type="EMBL" id="MFC5455731.1"/>
    </source>
</evidence>
<proteinExistence type="predicted"/>
<dbReference type="RefSeq" id="WP_377167097.1">
    <property type="nucleotide sequence ID" value="NZ_JBHSMQ010000004.1"/>
</dbReference>
<sequence>MPVTVTDTRTPEQLRQHYEVERELADRLRHATKEQRRTLYSEVYDELFKRVPDHPQHTNKASPERLAADVAEKMEILTPFLKPNTVFLEVGPGDCELAKTVAARVSQVLAVDVSDEITRKRVLPDNLRLVLSDGSTIPVAPGSVNVAYSNQLMEHLHPDDAVEQLRHLHAALAPGGVYLCITPSRLTGPHDISCICDPEAKGFHLKEYTVGDLSALFRQVGFEKTRVIFGGRGKFILLPTWPAVICEKLLDLLPHGLRKALALKPPFRWLFGVRLAGFKK</sequence>
<keyword evidence="2" id="KW-1185">Reference proteome</keyword>
<dbReference type="GO" id="GO:0061542">
    <property type="term" value="F:3-demethylubiquinol 3-O-methyltransferase activity"/>
    <property type="evidence" value="ECO:0007669"/>
    <property type="project" value="UniProtKB-EC"/>
</dbReference>
<dbReference type="SUPFAM" id="SSF53335">
    <property type="entry name" value="S-adenosyl-L-methionine-dependent methyltransferases"/>
    <property type="match status" value="1"/>
</dbReference>
<dbReference type="Pfam" id="PF13489">
    <property type="entry name" value="Methyltransf_23"/>
    <property type="match status" value="1"/>
</dbReference>
<dbReference type="EC" id="2.1.1.64" evidence="1"/>
<dbReference type="GO" id="GO:0102208">
    <property type="term" value="F:2-polyprenyl-6-hydroxyphenol methylase activity"/>
    <property type="evidence" value="ECO:0007669"/>
    <property type="project" value="UniProtKB-EC"/>
</dbReference>
<dbReference type="InterPro" id="IPR029063">
    <property type="entry name" value="SAM-dependent_MTases_sf"/>
</dbReference>
<reference evidence="2" key="1">
    <citation type="journal article" date="2019" name="Int. J. Syst. Evol. Microbiol.">
        <title>The Global Catalogue of Microorganisms (GCM) 10K type strain sequencing project: providing services to taxonomists for standard genome sequencing and annotation.</title>
        <authorList>
            <consortium name="The Broad Institute Genomics Platform"/>
            <consortium name="The Broad Institute Genome Sequencing Center for Infectious Disease"/>
            <person name="Wu L."/>
            <person name="Ma J."/>
        </authorList>
    </citation>
    <scope>NUCLEOTIDE SEQUENCE [LARGE SCALE GENOMIC DNA]</scope>
    <source>
        <strain evidence="2">CGMCC 4.1469</strain>
    </source>
</reference>
<keyword evidence="1" id="KW-0489">Methyltransferase</keyword>
<comment type="caution">
    <text evidence="1">The sequence shown here is derived from an EMBL/GenBank/DDBJ whole genome shotgun (WGS) entry which is preliminary data.</text>
</comment>
<name>A0ABW0KT75_9BACT</name>
<keyword evidence="1" id="KW-0808">Transferase</keyword>
<dbReference type="CDD" id="cd02440">
    <property type="entry name" value="AdoMet_MTases"/>
    <property type="match status" value="1"/>
</dbReference>